<accession>L2GNF4</accession>
<dbReference type="PANTHER" id="PTHR24058:SF17">
    <property type="entry name" value="HOMEODOMAIN INTERACTING PROTEIN KINASE, ISOFORM D"/>
    <property type="match status" value="1"/>
</dbReference>
<name>L2GNF4_VITCO</name>
<dbReference type="GO" id="GO:0005737">
    <property type="term" value="C:cytoplasm"/>
    <property type="evidence" value="ECO:0007669"/>
    <property type="project" value="TreeGrafter"/>
</dbReference>
<dbReference type="SMART" id="SM00220">
    <property type="entry name" value="S_TKc"/>
    <property type="match status" value="1"/>
</dbReference>
<dbReference type="GO" id="GO:0005524">
    <property type="term" value="F:ATP binding"/>
    <property type="evidence" value="ECO:0007669"/>
    <property type="project" value="UniProtKB-UniRule"/>
</dbReference>
<evidence type="ECO:0000256" key="3">
    <source>
        <dbReference type="ARBA" id="ARBA00022741"/>
    </source>
</evidence>
<keyword evidence="4 9" id="KW-0418">Kinase</keyword>
<gene>
    <name evidence="9" type="ORF">VICG_00469</name>
</gene>
<evidence type="ECO:0000256" key="4">
    <source>
        <dbReference type="ARBA" id="ARBA00022777"/>
    </source>
</evidence>
<dbReference type="RefSeq" id="XP_007603922.1">
    <property type="nucleotide sequence ID" value="XM_007603860.1"/>
</dbReference>
<keyword evidence="3 6" id="KW-0547">Nucleotide-binding</keyword>
<dbReference type="PROSITE" id="PS00107">
    <property type="entry name" value="PROTEIN_KINASE_ATP"/>
    <property type="match status" value="1"/>
</dbReference>
<proteinExistence type="inferred from homology"/>
<dbReference type="VEuPathDB" id="MicrosporidiaDB:VICG_00469"/>
<dbReference type="InterPro" id="IPR050494">
    <property type="entry name" value="Ser_Thr_dual-spec_kinase"/>
</dbReference>
<dbReference type="SUPFAM" id="SSF56112">
    <property type="entry name" value="Protein kinase-like (PK-like)"/>
    <property type="match status" value="1"/>
</dbReference>
<dbReference type="AlphaFoldDB" id="L2GNF4"/>
<dbReference type="InParanoid" id="L2GNF4"/>
<reference evidence="10" key="1">
    <citation type="submission" date="2011-05" db="EMBL/GenBank/DDBJ databases">
        <title>The genome sequence of Vittaforma corneae strain ATCC 50505.</title>
        <authorList>
            <consortium name="The Broad Institute Genome Sequencing Platform"/>
            <person name="Cuomo C."/>
            <person name="Didier E."/>
            <person name="Bowers L."/>
            <person name="Young S.K."/>
            <person name="Zeng Q."/>
            <person name="Gargeya S."/>
            <person name="Fitzgerald M."/>
            <person name="Haas B."/>
            <person name="Abouelleil A."/>
            <person name="Alvarado L."/>
            <person name="Arachchi H.M."/>
            <person name="Berlin A."/>
            <person name="Chapman S.B."/>
            <person name="Gearin G."/>
            <person name="Goldberg J."/>
            <person name="Griggs A."/>
            <person name="Gujja S."/>
            <person name="Hansen M."/>
            <person name="Heiman D."/>
            <person name="Howarth C."/>
            <person name="Larimer J."/>
            <person name="Lui A."/>
            <person name="MacDonald P.J.P."/>
            <person name="McCowen C."/>
            <person name="Montmayeur A."/>
            <person name="Murphy C."/>
            <person name="Neiman D."/>
            <person name="Pearson M."/>
            <person name="Priest M."/>
            <person name="Roberts A."/>
            <person name="Saif S."/>
            <person name="Shea T."/>
            <person name="Sisk P."/>
            <person name="Stolte C."/>
            <person name="Sykes S."/>
            <person name="Wortman J."/>
            <person name="Nusbaum C."/>
            <person name="Birren B."/>
        </authorList>
    </citation>
    <scope>NUCLEOTIDE SEQUENCE [LARGE SCALE GENOMIC DNA]</scope>
    <source>
        <strain evidence="10">ATCC 50505</strain>
    </source>
</reference>
<evidence type="ECO:0000256" key="7">
    <source>
        <dbReference type="RuleBase" id="RU000304"/>
    </source>
</evidence>
<dbReference type="OMA" id="YEMNEVR"/>
<keyword evidence="10" id="KW-1185">Reference proteome</keyword>
<evidence type="ECO:0000256" key="1">
    <source>
        <dbReference type="ARBA" id="ARBA00022527"/>
    </source>
</evidence>
<dbReference type="InterPro" id="IPR017441">
    <property type="entry name" value="Protein_kinase_ATP_BS"/>
</dbReference>
<dbReference type="InterPro" id="IPR000719">
    <property type="entry name" value="Prot_kinase_dom"/>
</dbReference>
<feature type="binding site" evidence="6">
    <location>
        <position position="67"/>
    </location>
    <ligand>
        <name>ATP</name>
        <dbReference type="ChEBI" id="CHEBI:30616"/>
    </ligand>
</feature>
<comment type="similarity">
    <text evidence="7">Belongs to the protein kinase superfamily.</text>
</comment>
<keyword evidence="1 7" id="KW-0723">Serine/threonine-protein kinase</keyword>
<dbReference type="Gene3D" id="1.10.510.10">
    <property type="entry name" value="Transferase(Phosphotransferase) domain 1"/>
    <property type="match status" value="1"/>
</dbReference>
<dbReference type="STRING" id="993615.L2GNF4"/>
<keyword evidence="5 6" id="KW-0067">ATP-binding</keyword>
<evidence type="ECO:0000256" key="5">
    <source>
        <dbReference type="ARBA" id="ARBA00022840"/>
    </source>
</evidence>
<sequence>MKKVLTIPSECIYPTQDNVEGNLVLSKGDYIIKSDDTKYMAIELLGVGTFGQVFRCVSNEGDEVAIKVVKSINRYFQYEMNEVRILKQLKEHGLTEHFVELFDAFIYKQHLCIVIELLGKNMYDLTKIFRFTGVSYNFLRTLLRQILEGLHELHNLGIIHCDLKPENILLADYFTYKVKIIDFGSSTTRTLSSSFYVQSRFYRAPEVILGIPYSSSVDMWSFGCLAFELFTGKPLFPGKDNKDQIMKIHDFYPNGLPLFMLEHGSNTSLYFNAENGYKSEPNSDKFTAQHMIDKIYSKYGTKEEHEMFVDLLMRVLNPSYLERLPPHSLLKHEFFNIPTQLPGADIVRYGARPTPREDPRMRKMSLYDFRSYDMDDDSFTNKRKGSLFDPDHENRYNRQF</sequence>
<protein>
    <submittedName>
        <fullName evidence="9">CMGC/DYRK/YAK protein kinase</fullName>
    </submittedName>
</protein>
<organism evidence="9 10">
    <name type="scientific">Vittaforma corneae (strain ATCC 50505)</name>
    <name type="common">Microsporidian parasite</name>
    <name type="synonym">Nosema corneum</name>
    <dbReference type="NCBI Taxonomy" id="993615"/>
    <lineage>
        <taxon>Eukaryota</taxon>
        <taxon>Fungi</taxon>
        <taxon>Fungi incertae sedis</taxon>
        <taxon>Microsporidia</taxon>
        <taxon>Nosematidae</taxon>
        <taxon>Vittaforma</taxon>
    </lineage>
</organism>
<evidence type="ECO:0000256" key="2">
    <source>
        <dbReference type="ARBA" id="ARBA00022679"/>
    </source>
</evidence>
<dbReference type="Pfam" id="PF00069">
    <property type="entry name" value="Pkinase"/>
    <property type="match status" value="1"/>
</dbReference>
<dbReference type="OrthoDB" id="9332038at2759"/>
<evidence type="ECO:0000256" key="6">
    <source>
        <dbReference type="PROSITE-ProRule" id="PRU10141"/>
    </source>
</evidence>
<dbReference type="PANTHER" id="PTHR24058">
    <property type="entry name" value="DUAL SPECIFICITY PROTEIN KINASE"/>
    <property type="match status" value="1"/>
</dbReference>
<dbReference type="Gene3D" id="3.30.200.20">
    <property type="entry name" value="Phosphorylase Kinase, domain 1"/>
    <property type="match status" value="1"/>
</dbReference>
<dbReference type="Proteomes" id="UP000011082">
    <property type="component" value="Unassembled WGS sequence"/>
</dbReference>
<dbReference type="GO" id="GO:0004674">
    <property type="term" value="F:protein serine/threonine kinase activity"/>
    <property type="evidence" value="ECO:0007669"/>
    <property type="project" value="UniProtKB-KW"/>
</dbReference>
<dbReference type="PROSITE" id="PS00108">
    <property type="entry name" value="PROTEIN_KINASE_ST"/>
    <property type="match status" value="1"/>
</dbReference>
<dbReference type="PROSITE" id="PS50011">
    <property type="entry name" value="PROTEIN_KINASE_DOM"/>
    <property type="match status" value="1"/>
</dbReference>
<evidence type="ECO:0000313" key="9">
    <source>
        <dbReference type="EMBL" id="ELA42371.1"/>
    </source>
</evidence>
<evidence type="ECO:0000259" key="8">
    <source>
        <dbReference type="PROSITE" id="PS50011"/>
    </source>
</evidence>
<dbReference type="FunCoup" id="L2GNF4">
    <property type="interactions" value="94"/>
</dbReference>
<keyword evidence="2" id="KW-0808">Transferase</keyword>
<dbReference type="HOGENOM" id="CLU_000288_5_15_1"/>
<dbReference type="GeneID" id="19881187"/>
<dbReference type="GO" id="GO:0004713">
    <property type="term" value="F:protein tyrosine kinase activity"/>
    <property type="evidence" value="ECO:0007669"/>
    <property type="project" value="TreeGrafter"/>
</dbReference>
<dbReference type="EMBL" id="JH370132">
    <property type="protein sequence ID" value="ELA42371.1"/>
    <property type="molecule type" value="Genomic_DNA"/>
</dbReference>
<dbReference type="InterPro" id="IPR008271">
    <property type="entry name" value="Ser/Thr_kinase_AS"/>
</dbReference>
<dbReference type="InterPro" id="IPR011009">
    <property type="entry name" value="Kinase-like_dom_sf"/>
</dbReference>
<evidence type="ECO:0000313" key="10">
    <source>
        <dbReference type="Proteomes" id="UP000011082"/>
    </source>
</evidence>
<feature type="domain" description="Protein kinase" evidence="8">
    <location>
        <begin position="39"/>
        <end position="335"/>
    </location>
</feature>